<evidence type="ECO:0000313" key="2">
    <source>
        <dbReference type="Proteomes" id="UP000011115"/>
    </source>
</evidence>
<dbReference type="InParanoid" id="M1DEQ3"/>
<keyword evidence="2" id="KW-1185">Reference proteome</keyword>
<accession>M1DEQ3</accession>
<protein>
    <submittedName>
        <fullName evidence="1">Uncharacterized protein</fullName>
    </submittedName>
</protein>
<proteinExistence type="predicted"/>
<dbReference type="Proteomes" id="UP000011115">
    <property type="component" value="Unassembled WGS sequence"/>
</dbReference>
<dbReference type="AlphaFoldDB" id="M1DEQ3"/>
<organism evidence="1 2">
    <name type="scientific">Solanum tuberosum</name>
    <name type="common">Potato</name>
    <dbReference type="NCBI Taxonomy" id="4113"/>
    <lineage>
        <taxon>Eukaryota</taxon>
        <taxon>Viridiplantae</taxon>
        <taxon>Streptophyta</taxon>
        <taxon>Embryophyta</taxon>
        <taxon>Tracheophyta</taxon>
        <taxon>Spermatophyta</taxon>
        <taxon>Magnoliopsida</taxon>
        <taxon>eudicotyledons</taxon>
        <taxon>Gunneridae</taxon>
        <taxon>Pentapetalae</taxon>
        <taxon>asterids</taxon>
        <taxon>lamiids</taxon>
        <taxon>Solanales</taxon>
        <taxon>Solanaceae</taxon>
        <taxon>Solanoideae</taxon>
        <taxon>Solaneae</taxon>
        <taxon>Solanum</taxon>
    </lineage>
</organism>
<reference evidence="2" key="1">
    <citation type="journal article" date="2011" name="Nature">
        <title>Genome sequence and analysis of the tuber crop potato.</title>
        <authorList>
            <consortium name="The Potato Genome Sequencing Consortium"/>
        </authorList>
    </citation>
    <scope>NUCLEOTIDE SEQUENCE [LARGE SCALE GENOMIC DNA]</scope>
    <source>
        <strain evidence="2">cv. DM1-3 516 R44</strain>
    </source>
</reference>
<evidence type="ECO:0000313" key="1">
    <source>
        <dbReference type="EnsemblPlants" id="PGSC0003DMT400087865"/>
    </source>
</evidence>
<reference evidence="1" key="2">
    <citation type="submission" date="2015-06" db="UniProtKB">
        <authorList>
            <consortium name="EnsemblPlants"/>
        </authorList>
    </citation>
    <scope>IDENTIFICATION</scope>
    <source>
        <strain evidence="1">DM1-3 516 R44</strain>
    </source>
</reference>
<dbReference type="HOGENOM" id="CLU_2101237_0_0_1"/>
<name>M1DEQ3_SOLTU</name>
<dbReference type="PaxDb" id="4113-PGSC0003DMT400087865"/>
<sequence>MAMTAKQSQTSPQFPVLISDLCRQRIEVKYMKDEFERRRVEPLDTSPVVNIENMKTYTTPPIMASEMIDASEADEKDLVTREEAVYKELKDLKGDLVQLATEASLRDISMIGPIGS</sequence>
<dbReference type="Gramene" id="PGSC0003DMT400087865">
    <property type="protein sequence ID" value="PGSC0003DMT400087865"/>
    <property type="gene ID" value="PGSC0003DMG400037436"/>
</dbReference>
<dbReference type="EnsemblPlants" id="PGSC0003DMT400087865">
    <property type="protein sequence ID" value="PGSC0003DMT400087865"/>
    <property type="gene ID" value="PGSC0003DMG400037436"/>
</dbReference>